<proteinExistence type="predicted"/>
<comment type="caution">
    <text evidence="1">The sequence shown here is derived from an EMBL/GenBank/DDBJ whole genome shotgun (WGS) entry which is preliminary data.</text>
</comment>
<evidence type="ECO:0000313" key="1">
    <source>
        <dbReference type="EMBL" id="MDA3969519.1"/>
    </source>
</evidence>
<dbReference type="Gene3D" id="3.90.550.10">
    <property type="entry name" value="Spore Coat Polysaccharide Biosynthesis Protein SpsA, Chain A"/>
    <property type="match status" value="1"/>
</dbReference>
<sequence>MISLLRDYEKYNKDILDVVLFIVIDDGSPVSYEIPQFDLNLHWIRINEDIPWNQSGARNLGAVYAKSDNIVFADLNHKVLENTMHYMAYHKPCGRNIYKIKYEGRNKGHSNLFFLSRARFMRFFGYDEEFAGHYGAEDFRFIKVQKAHGSKQLYLPNKYRVVKRVLESGSDHSLDRDLTHCTPIDLRKKLELRTYGLDYGYSKLFLNNFTWKFLSEQKRTCVPMPKSKKWWYYLWYFRWIFGYK</sequence>
<dbReference type="Proteomes" id="UP001210261">
    <property type="component" value="Unassembled WGS sequence"/>
</dbReference>
<dbReference type="InterPro" id="IPR029044">
    <property type="entry name" value="Nucleotide-diphossugar_trans"/>
</dbReference>
<dbReference type="EMBL" id="JAQHXR010000004">
    <property type="protein sequence ID" value="MDA3969519.1"/>
    <property type="molecule type" value="Genomic_DNA"/>
</dbReference>
<gene>
    <name evidence="1" type="ORF">PF021_07550</name>
</gene>
<protein>
    <submittedName>
        <fullName evidence="1">Glycosyltransferase family A protein</fullName>
    </submittedName>
</protein>
<dbReference type="SUPFAM" id="SSF53448">
    <property type="entry name" value="Nucleotide-diphospho-sugar transferases"/>
    <property type="match status" value="1"/>
</dbReference>
<dbReference type="RefSeq" id="WP_271021874.1">
    <property type="nucleotide sequence ID" value="NZ_JAQHXR010000004.1"/>
</dbReference>
<name>A0ABT4VFN2_9HELI</name>
<evidence type="ECO:0000313" key="2">
    <source>
        <dbReference type="Proteomes" id="UP001210261"/>
    </source>
</evidence>
<dbReference type="CDD" id="cd00761">
    <property type="entry name" value="Glyco_tranf_GTA_type"/>
    <property type="match status" value="1"/>
</dbReference>
<reference evidence="1 2" key="1">
    <citation type="submission" date="2023-01" db="EMBL/GenBank/DDBJ databases">
        <title>Description of Helicobacter ibis sp. nov. isolated from faecal droppings of black-faced ibis (Theristicus melanopis).</title>
        <authorList>
            <person name="Lopez-Cantillo M."/>
            <person name="Vidal-Veuthey B."/>
            <person name="Mella A."/>
            <person name="De La Haba R."/>
            <person name="Collado L."/>
        </authorList>
    </citation>
    <scope>NUCLEOTIDE SEQUENCE [LARGE SCALE GENOMIC DNA]</scope>
    <source>
        <strain evidence="1 2">A82</strain>
    </source>
</reference>
<organism evidence="1 2">
    <name type="scientific">Helicobacter ibis</name>
    <dbReference type="NCBI Taxonomy" id="2962633"/>
    <lineage>
        <taxon>Bacteria</taxon>
        <taxon>Pseudomonadati</taxon>
        <taxon>Campylobacterota</taxon>
        <taxon>Epsilonproteobacteria</taxon>
        <taxon>Campylobacterales</taxon>
        <taxon>Helicobacteraceae</taxon>
        <taxon>Helicobacter</taxon>
    </lineage>
</organism>
<accession>A0ABT4VFN2</accession>
<keyword evidence="2" id="KW-1185">Reference proteome</keyword>